<feature type="transmembrane region" description="Helical" evidence="6">
    <location>
        <begin position="156"/>
        <end position="179"/>
    </location>
</feature>
<keyword evidence="3 6" id="KW-0812">Transmembrane</keyword>
<dbReference type="Pfam" id="PF03706">
    <property type="entry name" value="LPG_synthase_TM"/>
    <property type="match status" value="1"/>
</dbReference>
<dbReference type="AlphaFoldDB" id="A0A644UU95"/>
<feature type="transmembrane region" description="Helical" evidence="6">
    <location>
        <begin position="233"/>
        <end position="260"/>
    </location>
</feature>
<keyword evidence="2" id="KW-1003">Cell membrane</keyword>
<evidence type="ECO:0000256" key="4">
    <source>
        <dbReference type="ARBA" id="ARBA00022989"/>
    </source>
</evidence>
<comment type="caution">
    <text evidence="7">The sequence shown here is derived from an EMBL/GenBank/DDBJ whole genome shotgun (WGS) entry which is preliminary data.</text>
</comment>
<accession>A0A644UU95</accession>
<feature type="transmembrane region" description="Helical" evidence="6">
    <location>
        <begin position="46"/>
        <end position="67"/>
    </location>
</feature>
<feature type="transmembrane region" description="Helical" evidence="6">
    <location>
        <begin position="266"/>
        <end position="282"/>
    </location>
</feature>
<feature type="transmembrane region" description="Helical" evidence="6">
    <location>
        <begin position="12"/>
        <end position="31"/>
    </location>
</feature>
<evidence type="ECO:0000256" key="1">
    <source>
        <dbReference type="ARBA" id="ARBA00004651"/>
    </source>
</evidence>
<dbReference type="EMBL" id="VSSQ01000165">
    <property type="protein sequence ID" value="MPL82638.1"/>
    <property type="molecule type" value="Genomic_DNA"/>
</dbReference>
<gene>
    <name evidence="7" type="ORF">SDC9_28584</name>
</gene>
<dbReference type="PANTHER" id="PTHR37693">
    <property type="entry name" value="PHOSPHATIDYLGLYCEROL LYSYLTRANSFERASE"/>
    <property type="match status" value="1"/>
</dbReference>
<dbReference type="PANTHER" id="PTHR37693:SF1">
    <property type="entry name" value="INTEGRAL MEMBRANE PROTEIN"/>
    <property type="match status" value="1"/>
</dbReference>
<evidence type="ECO:0000256" key="6">
    <source>
        <dbReference type="SAM" id="Phobius"/>
    </source>
</evidence>
<reference evidence="7" key="1">
    <citation type="submission" date="2019-08" db="EMBL/GenBank/DDBJ databases">
        <authorList>
            <person name="Kucharzyk K."/>
            <person name="Murdoch R.W."/>
            <person name="Higgins S."/>
            <person name="Loffler F."/>
        </authorList>
    </citation>
    <scope>NUCLEOTIDE SEQUENCE</scope>
</reference>
<keyword evidence="4 6" id="KW-1133">Transmembrane helix</keyword>
<evidence type="ECO:0000256" key="5">
    <source>
        <dbReference type="ARBA" id="ARBA00023136"/>
    </source>
</evidence>
<name>A0A644UU95_9ZZZZ</name>
<sequence>MNRMDAKQKKFLWISIGLSLAVLLIVILLTFDENTITAIQQLNPAYLLLAFMMHMLAMGFWAARIVVMCRSLGYKVPFGHSLNMVCAGQLIAAITPSQVGGEPVRIHELYKANMPVADATAVVLIERLMEAVLMVLGVIFAMSIFSFVYSDGVIPQGLIIAAWCGTGFFTGLLLLLVVIMRKPALIKKIALKIGGLFMKKMNPAAVEKITGQILDGIDEFYTTFRLFAGKAKWGLFIGFILTFCLWACEYSVASIILMGLGYPPNVLLSIVFQLIIAVIMMVPLTPGAAGIAELAYAGFYATIIPSSVVGLFVVLLRMILYYSNILIGFIASFLIVKREAANKKVIREDG</sequence>
<protein>
    <recommendedName>
        <fullName evidence="8">Lysylphosphatidylglycerol synthase TM region</fullName>
    </recommendedName>
</protein>
<comment type="subcellular location">
    <subcellularLocation>
        <location evidence="1">Cell membrane</location>
        <topology evidence="1">Multi-pass membrane protein</topology>
    </subcellularLocation>
</comment>
<dbReference type="InterPro" id="IPR022791">
    <property type="entry name" value="L-PG_synthase/AglD"/>
</dbReference>
<evidence type="ECO:0000256" key="2">
    <source>
        <dbReference type="ARBA" id="ARBA00022475"/>
    </source>
</evidence>
<organism evidence="7">
    <name type="scientific">bioreactor metagenome</name>
    <dbReference type="NCBI Taxonomy" id="1076179"/>
    <lineage>
        <taxon>unclassified sequences</taxon>
        <taxon>metagenomes</taxon>
        <taxon>ecological metagenomes</taxon>
    </lineage>
</organism>
<proteinExistence type="predicted"/>
<dbReference type="GO" id="GO:0005886">
    <property type="term" value="C:plasma membrane"/>
    <property type="evidence" value="ECO:0007669"/>
    <property type="project" value="UniProtKB-SubCell"/>
</dbReference>
<feature type="transmembrane region" description="Helical" evidence="6">
    <location>
        <begin position="131"/>
        <end position="150"/>
    </location>
</feature>
<evidence type="ECO:0000313" key="7">
    <source>
        <dbReference type="EMBL" id="MPL82638.1"/>
    </source>
</evidence>
<evidence type="ECO:0008006" key="8">
    <source>
        <dbReference type="Google" id="ProtNLM"/>
    </source>
</evidence>
<keyword evidence="5 6" id="KW-0472">Membrane</keyword>
<dbReference type="NCBIfam" id="TIGR00374">
    <property type="entry name" value="flippase-like domain"/>
    <property type="match status" value="1"/>
</dbReference>
<evidence type="ECO:0000256" key="3">
    <source>
        <dbReference type="ARBA" id="ARBA00022692"/>
    </source>
</evidence>
<feature type="transmembrane region" description="Helical" evidence="6">
    <location>
        <begin position="319"/>
        <end position="336"/>
    </location>
</feature>
<feature type="transmembrane region" description="Helical" evidence="6">
    <location>
        <begin position="294"/>
        <end position="313"/>
    </location>
</feature>